<gene>
    <name evidence="1" type="ORF">OCH7691_02928</name>
</gene>
<dbReference type="Proteomes" id="UP000193200">
    <property type="component" value="Unassembled WGS sequence"/>
</dbReference>
<dbReference type="Pfam" id="PF11136">
    <property type="entry name" value="DUF2889"/>
    <property type="match status" value="1"/>
</dbReference>
<dbReference type="EMBL" id="FWFR01000002">
    <property type="protein sequence ID" value="SLN64582.1"/>
    <property type="molecule type" value="Genomic_DNA"/>
</dbReference>
<accession>A0A1Y5THY5</accession>
<dbReference type="RefSeq" id="WP_176245071.1">
    <property type="nucleotide sequence ID" value="NZ_FWFR01000002.1"/>
</dbReference>
<sequence length="192" mass="21439">MSLSEPVSRRPSHQRTIVYRSFEREDGLWDIEGELRDEKASPFQDRERGLMAPGEPVHNMLARVTIDKEMKIHEVEIGMDAVPFAFCGAAGAGAQGLIGARLGRDWRRTLQLNLGGTRGCTHLKEMLFGIATVAFQTFPVQWDAPQTGDGEPAPKKPFFLDGCHSWALDSPVVKRHFPQYYTGDDDRPEDAG</sequence>
<evidence type="ECO:0000313" key="1">
    <source>
        <dbReference type="EMBL" id="SLN64582.1"/>
    </source>
</evidence>
<evidence type="ECO:0000313" key="2">
    <source>
        <dbReference type="Proteomes" id="UP000193200"/>
    </source>
</evidence>
<keyword evidence="2" id="KW-1185">Reference proteome</keyword>
<evidence type="ECO:0008006" key="3">
    <source>
        <dbReference type="Google" id="ProtNLM"/>
    </source>
</evidence>
<dbReference type="InParanoid" id="A0A1Y5THY5"/>
<proteinExistence type="predicted"/>
<dbReference type="AlphaFoldDB" id="A0A1Y5THY5"/>
<protein>
    <recommendedName>
        <fullName evidence="3">DUF2889 domain-containing protein</fullName>
    </recommendedName>
</protein>
<dbReference type="InterPro" id="IPR021312">
    <property type="entry name" value="DUF2889"/>
</dbReference>
<reference evidence="1 2" key="1">
    <citation type="submission" date="2017-03" db="EMBL/GenBank/DDBJ databases">
        <authorList>
            <person name="Afonso C.L."/>
            <person name="Miller P.J."/>
            <person name="Scott M.A."/>
            <person name="Spackman E."/>
            <person name="Goraichik I."/>
            <person name="Dimitrov K.M."/>
            <person name="Suarez D.L."/>
            <person name="Swayne D.E."/>
        </authorList>
    </citation>
    <scope>NUCLEOTIDE SEQUENCE [LARGE SCALE GENOMIC DNA]</scope>
    <source>
        <strain evidence="1 2">CECT 7691</strain>
    </source>
</reference>
<name>A0A1Y5THY5_9PROT</name>
<organism evidence="1 2">
    <name type="scientific">Oceanibacterium hippocampi</name>
    <dbReference type="NCBI Taxonomy" id="745714"/>
    <lineage>
        <taxon>Bacteria</taxon>
        <taxon>Pseudomonadati</taxon>
        <taxon>Pseudomonadota</taxon>
        <taxon>Alphaproteobacteria</taxon>
        <taxon>Sneathiellales</taxon>
        <taxon>Sneathiellaceae</taxon>
        <taxon>Oceanibacterium</taxon>
    </lineage>
</organism>